<protein>
    <submittedName>
        <fullName evidence="6">Glutathione-dependent formaldehyde-activating enzyme</fullName>
    </submittedName>
</protein>
<comment type="similarity">
    <text evidence="1">Belongs to the Gfa family.</text>
</comment>
<accession>A0AA37LU92</accession>
<evidence type="ECO:0000256" key="1">
    <source>
        <dbReference type="ARBA" id="ARBA00005495"/>
    </source>
</evidence>
<dbReference type="InterPro" id="IPR011057">
    <property type="entry name" value="Mss4-like_sf"/>
</dbReference>
<dbReference type="Gene3D" id="3.90.1590.10">
    <property type="entry name" value="glutathione-dependent formaldehyde- activating enzyme (gfa)"/>
    <property type="match status" value="1"/>
</dbReference>
<dbReference type="Pfam" id="PF04828">
    <property type="entry name" value="GFA"/>
    <property type="match status" value="1"/>
</dbReference>
<proteinExistence type="inferred from homology"/>
<dbReference type="Proteomes" id="UP001055172">
    <property type="component" value="Unassembled WGS sequence"/>
</dbReference>
<comment type="caution">
    <text evidence="6">The sequence shown here is derived from an EMBL/GenBank/DDBJ whole genome shotgun (WGS) entry which is preliminary data.</text>
</comment>
<evidence type="ECO:0000256" key="3">
    <source>
        <dbReference type="ARBA" id="ARBA00022833"/>
    </source>
</evidence>
<keyword evidence="4" id="KW-0456">Lyase</keyword>
<organism evidence="6 7">
    <name type="scientific">Colletotrichum liriopes</name>
    <dbReference type="NCBI Taxonomy" id="708192"/>
    <lineage>
        <taxon>Eukaryota</taxon>
        <taxon>Fungi</taxon>
        <taxon>Dikarya</taxon>
        <taxon>Ascomycota</taxon>
        <taxon>Pezizomycotina</taxon>
        <taxon>Sordariomycetes</taxon>
        <taxon>Hypocreomycetidae</taxon>
        <taxon>Glomerellales</taxon>
        <taxon>Glomerellaceae</taxon>
        <taxon>Colletotrichum</taxon>
        <taxon>Colletotrichum spaethianum species complex</taxon>
    </lineage>
</organism>
<reference evidence="6 7" key="1">
    <citation type="submission" date="2021-07" db="EMBL/GenBank/DDBJ databases">
        <title>Genome data of Colletotrichum spaethianum.</title>
        <authorList>
            <person name="Utami Y.D."/>
            <person name="Hiruma K."/>
        </authorList>
    </citation>
    <scope>NUCLEOTIDE SEQUENCE [LARGE SCALE GENOMIC DNA]</scope>
    <source>
        <strain evidence="6 7">MAFF 242679</strain>
    </source>
</reference>
<dbReference type="PROSITE" id="PS51891">
    <property type="entry name" value="CENP_V_GFA"/>
    <property type="match status" value="1"/>
</dbReference>
<dbReference type="PANTHER" id="PTHR33337">
    <property type="entry name" value="GFA DOMAIN-CONTAINING PROTEIN"/>
    <property type="match status" value="1"/>
</dbReference>
<dbReference type="InterPro" id="IPR006913">
    <property type="entry name" value="CENP-V/GFA"/>
</dbReference>
<dbReference type="GO" id="GO:0016846">
    <property type="term" value="F:carbon-sulfur lyase activity"/>
    <property type="evidence" value="ECO:0007669"/>
    <property type="project" value="InterPro"/>
</dbReference>
<name>A0AA37LU92_9PEZI</name>
<dbReference type="EMBL" id="BPPX01000014">
    <property type="protein sequence ID" value="GJC84476.1"/>
    <property type="molecule type" value="Genomic_DNA"/>
</dbReference>
<dbReference type="SUPFAM" id="SSF51316">
    <property type="entry name" value="Mss4-like"/>
    <property type="match status" value="1"/>
</dbReference>
<evidence type="ECO:0000313" key="7">
    <source>
        <dbReference type="Proteomes" id="UP001055172"/>
    </source>
</evidence>
<keyword evidence="2" id="KW-0479">Metal-binding</keyword>
<evidence type="ECO:0000313" key="6">
    <source>
        <dbReference type="EMBL" id="GJC84476.1"/>
    </source>
</evidence>
<dbReference type="AlphaFoldDB" id="A0AA37LU92"/>
<dbReference type="GO" id="GO:0046872">
    <property type="term" value="F:metal ion binding"/>
    <property type="evidence" value="ECO:0007669"/>
    <property type="project" value="UniProtKB-KW"/>
</dbReference>
<feature type="domain" description="CENP-V/GFA" evidence="5">
    <location>
        <begin position="10"/>
        <end position="127"/>
    </location>
</feature>
<evidence type="ECO:0000256" key="2">
    <source>
        <dbReference type="ARBA" id="ARBA00022723"/>
    </source>
</evidence>
<evidence type="ECO:0000256" key="4">
    <source>
        <dbReference type="ARBA" id="ARBA00023239"/>
    </source>
</evidence>
<sequence length="152" mass="16106">MSDAIAPPLINGSCLCGAIKYTLAGGHAFTVLCHCNSCRKFTGSSFGANSLVDRKNLTVQDPESKISVYGAQTADSGSSLVRSFCSACGSSLFVADGNDFPTHIAVTSGTMDDVQGVEGAGSDKLWTPKLEFFCKRKAMWLTTEGTMKRDTM</sequence>
<keyword evidence="7" id="KW-1185">Reference proteome</keyword>
<dbReference type="PANTHER" id="PTHR33337:SF39">
    <property type="entry name" value="DUF636 DOMAIN PROTEIN (AFU_ORTHOLOGUE AFUA_6G11530)"/>
    <property type="match status" value="1"/>
</dbReference>
<keyword evidence="3" id="KW-0862">Zinc</keyword>
<gene>
    <name evidence="6" type="ORF">ColLi_07314</name>
</gene>
<evidence type="ECO:0000259" key="5">
    <source>
        <dbReference type="PROSITE" id="PS51891"/>
    </source>
</evidence>